<sequence>MAGFGSRPKSHRSSGDFIDLSRKNGQPTPKATLLPSKEKIYLVISGGRSHPTCSILSLRTFRVAPTSTLHHHTGHQVTI</sequence>
<evidence type="ECO:0000256" key="1">
    <source>
        <dbReference type="SAM" id="MobiDB-lite"/>
    </source>
</evidence>
<comment type="caution">
    <text evidence="2">The sequence shown here is derived from an EMBL/GenBank/DDBJ whole genome shotgun (WGS) entry which is preliminary data.</text>
</comment>
<dbReference type="RefSeq" id="XP_060435369.1">
    <property type="nucleotide sequence ID" value="XM_060573800.1"/>
</dbReference>
<protein>
    <submittedName>
        <fullName evidence="2">Uncharacterized protein</fullName>
    </submittedName>
</protein>
<dbReference type="GeneID" id="85458326"/>
<dbReference type="Proteomes" id="UP001224890">
    <property type="component" value="Unassembled WGS sequence"/>
</dbReference>
<dbReference type="AlphaFoldDB" id="A0AAJ0EY20"/>
<keyword evidence="3" id="KW-1185">Reference proteome</keyword>
<name>A0AAJ0EY20_9PEZI</name>
<accession>A0AAJ0EY20</accession>
<dbReference type="EMBL" id="JAHMHR010000004">
    <property type="protein sequence ID" value="KAK1691674.1"/>
    <property type="molecule type" value="Genomic_DNA"/>
</dbReference>
<reference evidence="2" key="1">
    <citation type="submission" date="2021-06" db="EMBL/GenBank/DDBJ databases">
        <title>Comparative genomics, transcriptomics and evolutionary studies reveal genomic signatures of adaptation to plant cell wall in hemibiotrophic fungi.</title>
        <authorList>
            <consortium name="DOE Joint Genome Institute"/>
            <person name="Baroncelli R."/>
            <person name="Diaz J.F."/>
            <person name="Benocci T."/>
            <person name="Peng M."/>
            <person name="Battaglia E."/>
            <person name="Haridas S."/>
            <person name="Andreopoulos W."/>
            <person name="Labutti K."/>
            <person name="Pangilinan J."/>
            <person name="Floch G.L."/>
            <person name="Makela M.R."/>
            <person name="Henrissat B."/>
            <person name="Grigoriev I.V."/>
            <person name="Crouch J.A."/>
            <person name="De Vries R.P."/>
            <person name="Sukno S.A."/>
            <person name="Thon M.R."/>
        </authorList>
    </citation>
    <scope>NUCLEOTIDE SEQUENCE</scope>
    <source>
        <strain evidence="2">CBS 193.32</strain>
    </source>
</reference>
<evidence type="ECO:0000313" key="2">
    <source>
        <dbReference type="EMBL" id="KAK1691674.1"/>
    </source>
</evidence>
<proteinExistence type="predicted"/>
<evidence type="ECO:0000313" key="3">
    <source>
        <dbReference type="Proteomes" id="UP001224890"/>
    </source>
</evidence>
<feature type="region of interest" description="Disordered" evidence="1">
    <location>
        <begin position="1"/>
        <end position="32"/>
    </location>
</feature>
<organism evidence="2 3">
    <name type="scientific">Colletotrichum godetiae</name>
    <dbReference type="NCBI Taxonomy" id="1209918"/>
    <lineage>
        <taxon>Eukaryota</taxon>
        <taxon>Fungi</taxon>
        <taxon>Dikarya</taxon>
        <taxon>Ascomycota</taxon>
        <taxon>Pezizomycotina</taxon>
        <taxon>Sordariomycetes</taxon>
        <taxon>Hypocreomycetidae</taxon>
        <taxon>Glomerellales</taxon>
        <taxon>Glomerellaceae</taxon>
        <taxon>Colletotrichum</taxon>
        <taxon>Colletotrichum acutatum species complex</taxon>
    </lineage>
</organism>
<gene>
    <name evidence="2" type="ORF">BDP55DRAFT_647705</name>
</gene>